<evidence type="ECO:0000256" key="6">
    <source>
        <dbReference type="ARBA" id="ARBA00022989"/>
    </source>
</evidence>
<dbReference type="InterPro" id="IPR037294">
    <property type="entry name" value="ABC_BtuC-like"/>
</dbReference>
<dbReference type="FunFam" id="1.10.3470.10:FF:000001">
    <property type="entry name" value="Vitamin B12 ABC transporter permease BtuC"/>
    <property type="match status" value="1"/>
</dbReference>
<evidence type="ECO:0000313" key="10">
    <source>
        <dbReference type="Proteomes" id="UP000215367"/>
    </source>
</evidence>
<keyword evidence="3" id="KW-0813">Transport</keyword>
<feature type="transmembrane region" description="Helical" evidence="8">
    <location>
        <begin position="87"/>
        <end position="108"/>
    </location>
</feature>
<dbReference type="RefSeq" id="WP_094302807.1">
    <property type="nucleotide sequence ID" value="NZ_NOWT01000005.1"/>
</dbReference>
<dbReference type="Pfam" id="PF01032">
    <property type="entry name" value="FecCD"/>
    <property type="match status" value="1"/>
</dbReference>
<dbReference type="GO" id="GO:0033214">
    <property type="term" value="P:siderophore-iron import into cell"/>
    <property type="evidence" value="ECO:0007669"/>
    <property type="project" value="TreeGrafter"/>
</dbReference>
<dbReference type="GO" id="GO:0022857">
    <property type="term" value="F:transmembrane transporter activity"/>
    <property type="evidence" value="ECO:0007669"/>
    <property type="project" value="InterPro"/>
</dbReference>
<protein>
    <submittedName>
        <fullName evidence="9">Heme ABC transporter permease</fullName>
    </submittedName>
</protein>
<dbReference type="Proteomes" id="UP000215367">
    <property type="component" value="Unassembled WGS sequence"/>
</dbReference>
<feature type="transmembrane region" description="Helical" evidence="8">
    <location>
        <begin position="28"/>
        <end position="53"/>
    </location>
</feature>
<feature type="transmembrane region" description="Helical" evidence="8">
    <location>
        <begin position="313"/>
        <end position="335"/>
    </location>
</feature>
<keyword evidence="7 8" id="KW-0472">Membrane</keyword>
<dbReference type="SUPFAM" id="SSF81345">
    <property type="entry name" value="ABC transporter involved in vitamin B12 uptake, BtuC"/>
    <property type="match status" value="1"/>
</dbReference>
<geneLocation type="plasmid" evidence="9">
    <name>unnamed</name>
</geneLocation>
<gene>
    <name evidence="9" type="ORF">CHT98_08510</name>
</gene>
<keyword evidence="5 8" id="KW-0812">Transmembrane</keyword>
<evidence type="ECO:0000256" key="4">
    <source>
        <dbReference type="ARBA" id="ARBA00022475"/>
    </source>
</evidence>
<keyword evidence="6 8" id="KW-1133">Transmembrane helix</keyword>
<feature type="transmembrane region" description="Helical" evidence="8">
    <location>
        <begin position="120"/>
        <end position="141"/>
    </location>
</feature>
<dbReference type="GO" id="GO:0005886">
    <property type="term" value="C:plasma membrane"/>
    <property type="evidence" value="ECO:0007669"/>
    <property type="project" value="UniProtKB-SubCell"/>
</dbReference>
<proteinExistence type="inferred from homology"/>
<reference evidence="9 10" key="1">
    <citation type="submission" date="2017-07" db="EMBL/GenBank/DDBJ databases">
        <title>Whole genome sequence of Azospirillum brasilense 2A1, a potential biofertilizer strain.</title>
        <authorList>
            <person name="Fontana C.A."/>
            <person name="Toffoli L.M."/>
            <person name="Salazar S.M."/>
            <person name="Puglisi E."/>
            <person name="Pedraza R."/>
            <person name="Bassi D."/>
            <person name="Cocconcelli P.S."/>
        </authorList>
    </citation>
    <scope>NUCLEOTIDE SEQUENCE [LARGE SCALE GENOMIC DNA]</scope>
    <source>
        <strain evidence="9 10">2A1</strain>
        <plasmid evidence="9">unnamed</plasmid>
    </source>
</reference>
<dbReference type="PANTHER" id="PTHR30472">
    <property type="entry name" value="FERRIC ENTEROBACTIN TRANSPORT SYSTEM PERMEASE PROTEIN"/>
    <property type="match status" value="1"/>
</dbReference>
<dbReference type="InterPro" id="IPR000522">
    <property type="entry name" value="ABC_transptr_permease_BtuC"/>
</dbReference>
<evidence type="ECO:0000313" key="9">
    <source>
        <dbReference type="EMBL" id="OYD84929.1"/>
    </source>
</evidence>
<evidence type="ECO:0000256" key="2">
    <source>
        <dbReference type="ARBA" id="ARBA00007935"/>
    </source>
</evidence>
<feature type="transmembrane region" description="Helical" evidence="8">
    <location>
        <begin position="182"/>
        <end position="204"/>
    </location>
</feature>
<comment type="caution">
    <text evidence="9">The sequence shown here is derived from an EMBL/GenBank/DDBJ whole genome shotgun (WGS) entry which is preliminary data.</text>
</comment>
<feature type="transmembrane region" description="Helical" evidence="8">
    <location>
        <begin position="341"/>
        <end position="359"/>
    </location>
</feature>
<feature type="transmembrane region" description="Helical" evidence="8">
    <location>
        <begin position="148"/>
        <end position="170"/>
    </location>
</feature>
<sequence>MSLTLTMPSSRKGDRAAPAFQRPPLVPVLAALAVALALAVLTAVATGGVSVPLDRSLSHLASLLGLPGTPLSERDWMVLTMLRLPRIVLAATVGVTLGVAGVALQAVFRNPLADPGLVGVSSGAALAGSAAMVLGVSGLGLARSGLSLATVLPLAAFLGALAATVLILAISRRDGRNSPATMLLAGIAVNAMGGAGIGLFSYLGDDLALRQMTFWMMGGFGGSSWAQIGPAMLLMGLATAGLLAGARRLDLFAMGEREAFLQGLDPHRFAVRTVLLVALGVGAAVAVSGLIGFVGLIVPHVMRILLGPVHRRLMPATALAAAVLLVLADTVARTIAAPADVPAGLLLGAVGGPFFLWLLRRRAGALGGP</sequence>
<evidence type="ECO:0000256" key="8">
    <source>
        <dbReference type="SAM" id="Phobius"/>
    </source>
</evidence>
<comment type="similarity">
    <text evidence="2">Belongs to the binding-protein-dependent transport system permease family. FecCD subfamily.</text>
</comment>
<feature type="transmembrane region" description="Helical" evidence="8">
    <location>
        <begin position="274"/>
        <end position="301"/>
    </location>
</feature>
<dbReference type="CDD" id="cd06550">
    <property type="entry name" value="TM_ABC_iron-siderophores_like"/>
    <property type="match status" value="1"/>
</dbReference>
<dbReference type="EMBL" id="NOWT01000005">
    <property type="protein sequence ID" value="OYD84929.1"/>
    <property type="molecule type" value="Genomic_DNA"/>
</dbReference>
<feature type="transmembrane region" description="Helical" evidence="8">
    <location>
        <begin position="225"/>
        <end position="246"/>
    </location>
</feature>
<dbReference type="Gene3D" id="1.10.3470.10">
    <property type="entry name" value="ABC transporter involved in vitamin B12 uptake, BtuC"/>
    <property type="match status" value="1"/>
</dbReference>
<evidence type="ECO:0000256" key="7">
    <source>
        <dbReference type="ARBA" id="ARBA00023136"/>
    </source>
</evidence>
<evidence type="ECO:0000256" key="3">
    <source>
        <dbReference type="ARBA" id="ARBA00022448"/>
    </source>
</evidence>
<dbReference type="PANTHER" id="PTHR30472:SF25">
    <property type="entry name" value="ABC TRANSPORTER PERMEASE PROTEIN MJ0876-RELATED"/>
    <property type="match status" value="1"/>
</dbReference>
<accession>A0A235HGJ7</accession>
<comment type="subcellular location">
    <subcellularLocation>
        <location evidence="1">Cell membrane</location>
        <topology evidence="1">Multi-pass membrane protein</topology>
    </subcellularLocation>
</comment>
<keyword evidence="4" id="KW-1003">Cell membrane</keyword>
<name>A0A235HGJ7_AZOBR</name>
<dbReference type="AlphaFoldDB" id="A0A235HGJ7"/>
<keyword evidence="9" id="KW-0614">Plasmid</keyword>
<evidence type="ECO:0000256" key="5">
    <source>
        <dbReference type="ARBA" id="ARBA00022692"/>
    </source>
</evidence>
<evidence type="ECO:0000256" key="1">
    <source>
        <dbReference type="ARBA" id="ARBA00004651"/>
    </source>
</evidence>
<organism evidence="9 10">
    <name type="scientific">Azospirillum brasilense</name>
    <dbReference type="NCBI Taxonomy" id="192"/>
    <lineage>
        <taxon>Bacteria</taxon>
        <taxon>Pseudomonadati</taxon>
        <taxon>Pseudomonadota</taxon>
        <taxon>Alphaproteobacteria</taxon>
        <taxon>Rhodospirillales</taxon>
        <taxon>Azospirillaceae</taxon>
        <taxon>Azospirillum</taxon>
    </lineage>
</organism>